<dbReference type="GO" id="GO:0016020">
    <property type="term" value="C:membrane"/>
    <property type="evidence" value="ECO:0007669"/>
    <property type="project" value="UniProtKB-SubCell"/>
</dbReference>
<feature type="region of interest" description="Disordered" evidence="6">
    <location>
        <begin position="188"/>
        <end position="218"/>
    </location>
</feature>
<feature type="transmembrane region" description="Helical" evidence="7">
    <location>
        <begin position="483"/>
        <end position="503"/>
    </location>
</feature>
<organism evidence="10 11">
    <name type="scientific">Gemmata massiliana</name>
    <dbReference type="NCBI Taxonomy" id="1210884"/>
    <lineage>
        <taxon>Bacteria</taxon>
        <taxon>Pseudomonadati</taxon>
        <taxon>Planctomycetota</taxon>
        <taxon>Planctomycetia</taxon>
        <taxon>Gemmatales</taxon>
        <taxon>Gemmataceae</taxon>
        <taxon>Gemmata</taxon>
    </lineage>
</organism>
<proteinExistence type="predicted"/>
<dbReference type="RefSeq" id="WP_162670243.1">
    <property type="nucleotide sequence ID" value="NZ_LR593886.1"/>
</dbReference>
<dbReference type="InterPro" id="IPR001516">
    <property type="entry name" value="Proton_antipo_N"/>
</dbReference>
<keyword evidence="11" id="KW-1185">Reference proteome</keyword>
<evidence type="ECO:0000313" key="11">
    <source>
        <dbReference type="Proteomes" id="UP000464178"/>
    </source>
</evidence>
<dbReference type="EMBL" id="LR593886">
    <property type="protein sequence ID" value="VTR95887.1"/>
    <property type="molecule type" value="Genomic_DNA"/>
</dbReference>
<dbReference type="AlphaFoldDB" id="A0A6P2D4R4"/>
<dbReference type="InterPro" id="IPR003945">
    <property type="entry name" value="NU5C-like"/>
</dbReference>
<evidence type="ECO:0008006" key="12">
    <source>
        <dbReference type="Google" id="ProtNLM"/>
    </source>
</evidence>
<feature type="transmembrane region" description="Helical" evidence="7">
    <location>
        <begin position="298"/>
        <end position="320"/>
    </location>
</feature>
<feature type="transmembrane region" description="Helical" evidence="7">
    <location>
        <begin position="244"/>
        <end position="261"/>
    </location>
</feature>
<evidence type="ECO:0000256" key="1">
    <source>
        <dbReference type="ARBA" id="ARBA00004127"/>
    </source>
</evidence>
<feature type="transmembrane region" description="Helical" evidence="7">
    <location>
        <begin position="841"/>
        <end position="860"/>
    </location>
</feature>
<dbReference type="GO" id="GO:0042773">
    <property type="term" value="P:ATP synthesis coupled electron transport"/>
    <property type="evidence" value="ECO:0007669"/>
    <property type="project" value="InterPro"/>
</dbReference>
<feature type="transmembrane region" description="Helical" evidence="7">
    <location>
        <begin position="415"/>
        <end position="433"/>
    </location>
</feature>
<dbReference type="Gene3D" id="1.20.5.2700">
    <property type="match status" value="1"/>
</dbReference>
<feature type="transmembrane region" description="Helical" evidence="7">
    <location>
        <begin position="662"/>
        <end position="682"/>
    </location>
</feature>
<feature type="domain" description="NADH-Ubiquinone oxidoreductase (complex I) chain 5 N-terminal" evidence="9">
    <location>
        <begin position="136"/>
        <end position="174"/>
    </location>
</feature>
<evidence type="ECO:0000256" key="7">
    <source>
        <dbReference type="SAM" id="Phobius"/>
    </source>
</evidence>
<feature type="transmembrane region" description="Helical" evidence="7">
    <location>
        <begin position="267"/>
        <end position="286"/>
    </location>
</feature>
<dbReference type="GO" id="GO:0012505">
    <property type="term" value="C:endomembrane system"/>
    <property type="evidence" value="ECO:0007669"/>
    <property type="project" value="UniProtKB-SubCell"/>
</dbReference>
<dbReference type="NCBIfam" id="TIGR01974">
    <property type="entry name" value="NDH_I_L"/>
    <property type="match status" value="1"/>
</dbReference>
<feature type="transmembrane region" description="Helical" evidence="7">
    <location>
        <begin position="12"/>
        <end position="33"/>
    </location>
</feature>
<dbReference type="GO" id="GO:0008137">
    <property type="term" value="F:NADH dehydrogenase (ubiquinone) activity"/>
    <property type="evidence" value="ECO:0007669"/>
    <property type="project" value="InterPro"/>
</dbReference>
<keyword evidence="4 7" id="KW-0472">Membrane</keyword>
<reference evidence="10 11" key="1">
    <citation type="submission" date="2019-05" db="EMBL/GenBank/DDBJ databases">
        <authorList>
            <consortium name="Science for Life Laboratories"/>
        </authorList>
    </citation>
    <scope>NUCLEOTIDE SEQUENCE [LARGE SCALE GENOMIC DNA]</scope>
    <source>
        <strain evidence="10">Soil9</strain>
    </source>
</reference>
<evidence type="ECO:0000256" key="3">
    <source>
        <dbReference type="ARBA" id="ARBA00022989"/>
    </source>
</evidence>
<name>A0A6P2D4R4_9BACT</name>
<evidence type="ECO:0000259" key="8">
    <source>
        <dbReference type="Pfam" id="PF00361"/>
    </source>
</evidence>
<feature type="transmembrane region" description="Helical" evidence="7">
    <location>
        <begin position="147"/>
        <end position="169"/>
    </location>
</feature>
<dbReference type="InterPro" id="IPR018393">
    <property type="entry name" value="NADHpl_OxRdtase_5_subgr"/>
</dbReference>
<sequence>MLDWFQSVPGRLYVIGTLLPLAAFAFLLTAGGIRSLCRPFRESAGFASKLYWLFGGDTPLKTGAYFATAFMAASATLGIIGLANFLTDPSVGEQRAARWSERVDWIRLGPLDSTSPPVWEIQHEADPQLPTPKPALALELGYKIDSLTAVVFAMVTVIGTLIFVFSLGYMKDETQKTVEDHTVTISPAHAKSEGSSESNPSPTPPPKGEGLKTAEDSGPPFPLERGAGGVGSEHFHRRGRFGRFFLYLSLFCFSMLNLVIADNLFQVFVSWELVGVCSFFLIGFYYERPSAGRAANKAFIVNRVGDAGFLIGILVAWTYLGTLNFDEMNHRVRSPERDSHRRLESANRFVRVNPSDERDRRGNPQYVLPKDGVGSHLALFPIVLPDHFDGIQSGGHRNGKASVPAAATYTTYGAIPYWLFVVMGLGIFMGCAGKSAQVPLQTWLPDAMEGPTPVSALIHAATMVAAGVYLVGRCHPLFAPEVLLTIAYIGAITLFISATIALVQTDIKRVLAYSTCSQLGFMMLALGIGGWVAGLLHLITHAFFKALLFLCSGSVIHGCHHEQDLRKMGGLKSKMPVTAFTMLIGVLAISGAPLLSGWYSKDMILSAALGYVSVHREHVLLFALPALTAGMTAYYMFRLWFLAFTGVPRDAHVHEHAHESPSVMTVPLVILALFSLGVAWGWPVWDAEASYLGHVLHKVEPISVSIGFAAEKQQEHHVHLIAGAIALVLAAVGALLAFHVFYRKTPAPGALYTRGPAWYRFLLRKWYFDEAYDAAVVNPTVRLAHTAAAFDKRPPVHDHPEPRAKPFDFFTLDGILNAIGQSAGALGRVFRDTQTGLIRSYVLALALTAALLLGMLTVLAK</sequence>
<dbReference type="Pfam" id="PF00662">
    <property type="entry name" value="Proton_antipo_N"/>
    <property type="match status" value="1"/>
</dbReference>
<feature type="transmembrane region" description="Helical" evidence="7">
    <location>
        <begin position="64"/>
        <end position="86"/>
    </location>
</feature>
<keyword evidence="2 5" id="KW-0812">Transmembrane</keyword>
<accession>A0A6P2D4R4</accession>
<dbReference type="InterPro" id="IPR001750">
    <property type="entry name" value="ND/Mrp_TM"/>
</dbReference>
<feature type="transmembrane region" description="Helical" evidence="7">
    <location>
        <begin position="538"/>
        <end position="556"/>
    </location>
</feature>
<dbReference type="Proteomes" id="UP000464178">
    <property type="component" value="Chromosome"/>
</dbReference>
<feature type="transmembrane region" description="Helical" evidence="7">
    <location>
        <begin position="619"/>
        <end position="641"/>
    </location>
</feature>
<evidence type="ECO:0000256" key="2">
    <source>
        <dbReference type="ARBA" id="ARBA00022692"/>
    </source>
</evidence>
<evidence type="ECO:0000256" key="4">
    <source>
        <dbReference type="ARBA" id="ARBA00023136"/>
    </source>
</evidence>
<dbReference type="GO" id="GO:0015990">
    <property type="term" value="P:electron transport coupled proton transport"/>
    <property type="evidence" value="ECO:0007669"/>
    <property type="project" value="TreeGrafter"/>
</dbReference>
<dbReference type="PANTHER" id="PTHR42829">
    <property type="entry name" value="NADH-UBIQUINONE OXIDOREDUCTASE CHAIN 5"/>
    <property type="match status" value="1"/>
</dbReference>
<protein>
    <recommendedName>
        <fullName evidence="12">NADH:quinone oxidoreductase/Mrp antiporter membrane subunit domain-containing protein</fullName>
    </recommendedName>
</protein>
<feature type="transmembrane region" description="Helical" evidence="7">
    <location>
        <begin position="454"/>
        <end position="471"/>
    </location>
</feature>
<dbReference type="KEGG" id="gms:SOIL9_18270"/>
<evidence type="ECO:0000259" key="9">
    <source>
        <dbReference type="Pfam" id="PF00662"/>
    </source>
</evidence>
<dbReference type="GO" id="GO:0003954">
    <property type="term" value="F:NADH dehydrogenase activity"/>
    <property type="evidence" value="ECO:0007669"/>
    <property type="project" value="TreeGrafter"/>
</dbReference>
<feature type="domain" description="NADH:quinone oxidoreductase/Mrp antiporter transmembrane" evidence="8">
    <location>
        <begin position="261"/>
        <end position="331"/>
    </location>
</feature>
<feature type="transmembrane region" description="Helical" evidence="7">
    <location>
        <begin position="720"/>
        <end position="742"/>
    </location>
</feature>
<feature type="transmembrane region" description="Helical" evidence="7">
    <location>
        <begin position="510"/>
        <end position="532"/>
    </location>
</feature>
<dbReference type="Pfam" id="PF00361">
    <property type="entry name" value="Proton_antipo_M"/>
    <property type="match status" value="2"/>
</dbReference>
<dbReference type="PANTHER" id="PTHR42829:SF2">
    <property type="entry name" value="NADH-UBIQUINONE OXIDOREDUCTASE CHAIN 5"/>
    <property type="match status" value="1"/>
</dbReference>
<gene>
    <name evidence="10" type="ORF">SOIL9_18270</name>
</gene>
<feature type="transmembrane region" description="Helical" evidence="7">
    <location>
        <begin position="577"/>
        <end position="599"/>
    </location>
</feature>
<keyword evidence="3 7" id="KW-1133">Transmembrane helix</keyword>
<comment type="subcellular location">
    <subcellularLocation>
        <location evidence="1">Endomembrane system</location>
        <topology evidence="1">Multi-pass membrane protein</topology>
    </subcellularLocation>
    <subcellularLocation>
        <location evidence="5">Membrane</location>
        <topology evidence="5">Multi-pass membrane protein</topology>
    </subcellularLocation>
</comment>
<evidence type="ECO:0000256" key="5">
    <source>
        <dbReference type="RuleBase" id="RU000320"/>
    </source>
</evidence>
<evidence type="ECO:0000313" key="10">
    <source>
        <dbReference type="EMBL" id="VTR95887.1"/>
    </source>
</evidence>
<evidence type="ECO:0000256" key="6">
    <source>
        <dbReference type="SAM" id="MobiDB-lite"/>
    </source>
</evidence>
<feature type="domain" description="NADH:quinone oxidoreductase/Mrp antiporter transmembrane" evidence="8">
    <location>
        <begin position="413"/>
        <end position="611"/>
    </location>
</feature>